<comment type="similarity">
    <text evidence="1">Belongs to the glycosyltransferase group 1 family. Glycosyltransferase 4 subfamily.</text>
</comment>
<feature type="region of interest" description="Disordered" evidence="4">
    <location>
        <begin position="331"/>
        <end position="364"/>
    </location>
</feature>
<evidence type="ECO:0000313" key="7">
    <source>
        <dbReference type="EMBL" id="GGX92133.1"/>
    </source>
</evidence>
<gene>
    <name evidence="7" type="ORF">GCM10007160_19640</name>
</gene>
<evidence type="ECO:0000256" key="1">
    <source>
        <dbReference type="ARBA" id="ARBA00009481"/>
    </source>
</evidence>
<dbReference type="Proteomes" id="UP000653056">
    <property type="component" value="Unassembled WGS sequence"/>
</dbReference>
<evidence type="ECO:0000259" key="5">
    <source>
        <dbReference type="Pfam" id="PF00534"/>
    </source>
</evidence>
<feature type="domain" description="Glycosyl transferase family 1" evidence="5">
    <location>
        <begin position="175"/>
        <end position="329"/>
    </location>
</feature>
<evidence type="ECO:0000313" key="8">
    <source>
        <dbReference type="Proteomes" id="UP000653056"/>
    </source>
</evidence>
<dbReference type="PANTHER" id="PTHR12526:SF640">
    <property type="entry name" value="COLANIC ACID BIOSYNTHESIS GLYCOSYLTRANSFERASE WCAL-RELATED"/>
    <property type="match status" value="1"/>
</dbReference>
<keyword evidence="8" id="KW-1185">Reference proteome</keyword>
<protein>
    <submittedName>
        <fullName evidence="7">Glycosyl transferase</fullName>
    </submittedName>
</protein>
<evidence type="ECO:0000256" key="4">
    <source>
        <dbReference type="SAM" id="MobiDB-lite"/>
    </source>
</evidence>
<dbReference type="RefSeq" id="WP_189468645.1">
    <property type="nucleotide sequence ID" value="NZ_BMXS01000008.1"/>
</dbReference>
<name>A0ABQ2YR84_9GAMM</name>
<evidence type="ECO:0000259" key="6">
    <source>
        <dbReference type="Pfam" id="PF13439"/>
    </source>
</evidence>
<dbReference type="EMBL" id="BMXS01000008">
    <property type="protein sequence ID" value="GGX92133.1"/>
    <property type="molecule type" value="Genomic_DNA"/>
</dbReference>
<feature type="domain" description="Glycosyltransferase subfamily 4-like N-terminal" evidence="6">
    <location>
        <begin position="90"/>
        <end position="158"/>
    </location>
</feature>
<proteinExistence type="inferred from homology"/>
<accession>A0ABQ2YR84</accession>
<comment type="caution">
    <text evidence="7">The sequence shown here is derived from an EMBL/GenBank/DDBJ whole genome shotgun (WGS) entry which is preliminary data.</text>
</comment>
<dbReference type="Pfam" id="PF13439">
    <property type="entry name" value="Glyco_transf_4"/>
    <property type="match status" value="1"/>
</dbReference>
<dbReference type="SUPFAM" id="SSF53756">
    <property type="entry name" value="UDP-Glycosyltransferase/glycogen phosphorylase"/>
    <property type="match status" value="1"/>
</dbReference>
<keyword evidence="2" id="KW-0328">Glycosyltransferase</keyword>
<dbReference type="Gene3D" id="3.40.50.2000">
    <property type="entry name" value="Glycogen Phosphorylase B"/>
    <property type="match status" value="2"/>
</dbReference>
<keyword evidence="3 7" id="KW-0808">Transferase</keyword>
<reference evidence="8" key="1">
    <citation type="journal article" date="2019" name="Int. J. Syst. Evol. Microbiol.">
        <title>The Global Catalogue of Microorganisms (GCM) 10K type strain sequencing project: providing services to taxonomists for standard genome sequencing and annotation.</title>
        <authorList>
            <consortium name="The Broad Institute Genomics Platform"/>
            <consortium name="The Broad Institute Genome Sequencing Center for Infectious Disease"/>
            <person name="Wu L."/>
            <person name="Ma J."/>
        </authorList>
    </citation>
    <scope>NUCLEOTIDE SEQUENCE [LARGE SCALE GENOMIC DNA]</scope>
    <source>
        <strain evidence="8">KCTC 22228</strain>
    </source>
</reference>
<organism evidence="7 8">
    <name type="scientific">Litchfieldella qijiaojingensis</name>
    <dbReference type="NCBI Taxonomy" id="980347"/>
    <lineage>
        <taxon>Bacteria</taxon>
        <taxon>Pseudomonadati</taxon>
        <taxon>Pseudomonadota</taxon>
        <taxon>Gammaproteobacteria</taxon>
        <taxon>Oceanospirillales</taxon>
        <taxon>Halomonadaceae</taxon>
        <taxon>Litchfieldella</taxon>
    </lineage>
</organism>
<dbReference type="PANTHER" id="PTHR12526">
    <property type="entry name" value="GLYCOSYLTRANSFERASE"/>
    <property type="match status" value="1"/>
</dbReference>
<dbReference type="Pfam" id="PF00534">
    <property type="entry name" value="Glycos_transf_1"/>
    <property type="match status" value="1"/>
</dbReference>
<dbReference type="InterPro" id="IPR028098">
    <property type="entry name" value="Glyco_trans_4-like_N"/>
</dbReference>
<dbReference type="CDD" id="cd03801">
    <property type="entry name" value="GT4_PimA-like"/>
    <property type="match status" value="1"/>
</dbReference>
<evidence type="ECO:0000256" key="2">
    <source>
        <dbReference type="ARBA" id="ARBA00022676"/>
    </source>
</evidence>
<sequence>MTTSVTLIVAGDPAQLTGGYVYDARIAEVLRARGWRVEVTGLEGTFPEPNAVAAQALETALVRQADGARVVIDGLAMGALPEVVAAHGRRLDITALVHHPLADETGLDDAERTRFTISETRALSAVGRVIATSAFTARRLADFGVPATKVAVVEPGVESAPLAASVVNEDDERCQRLLCVATVTPRKGHEVLVEALASLTDCVWWCDCIGGLDRDPAHAERVAASIAAHGLDQRLRLLGERAREALGEAYHQADLFVLPSYYEGYGMVVTEALAHGLPVITTTGGALAHTLPAGAGLAVPPGDAMALSDALRQWFDEPDLRARLRLGAREARGRQHDWQDAGDAFAAALERPPLASPDREGGPP</sequence>
<dbReference type="InterPro" id="IPR001296">
    <property type="entry name" value="Glyco_trans_1"/>
</dbReference>
<dbReference type="GO" id="GO:0016740">
    <property type="term" value="F:transferase activity"/>
    <property type="evidence" value="ECO:0007669"/>
    <property type="project" value="UniProtKB-KW"/>
</dbReference>
<evidence type="ECO:0000256" key="3">
    <source>
        <dbReference type="ARBA" id="ARBA00022679"/>
    </source>
</evidence>